<evidence type="ECO:0000313" key="2">
    <source>
        <dbReference type="EMBL" id="MFD0314649.1"/>
    </source>
</evidence>
<name>A0ABW2W6M4_9ACTN</name>
<dbReference type="PANTHER" id="PTHR46696">
    <property type="entry name" value="P450, PUTATIVE (EUROFUNG)-RELATED"/>
    <property type="match status" value="1"/>
</dbReference>
<dbReference type="EMBL" id="JBHTEB010000001">
    <property type="protein sequence ID" value="MFD0314649.1"/>
    <property type="molecule type" value="Genomic_DNA"/>
</dbReference>
<comment type="caution">
    <text evidence="2">The sequence shown here is derived from an EMBL/GenBank/DDBJ whole genome shotgun (WGS) entry which is preliminary data.</text>
</comment>
<gene>
    <name evidence="2" type="ORF">ACFQZ6_10485</name>
</gene>
<dbReference type="PROSITE" id="PS00086">
    <property type="entry name" value="CYTOCHROME_P450"/>
    <property type="match status" value="1"/>
</dbReference>
<reference evidence="3" key="1">
    <citation type="journal article" date="2019" name="Int. J. Syst. Evol. Microbiol.">
        <title>The Global Catalogue of Microorganisms (GCM) 10K type strain sequencing project: providing services to taxonomists for standard genome sequencing and annotation.</title>
        <authorList>
            <consortium name="The Broad Institute Genomics Platform"/>
            <consortium name="The Broad Institute Genome Sequencing Center for Infectious Disease"/>
            <person name="Wu L."/>
            <person name="Ma J."/>
        </authorList>
    </citation>
    <scope>NUCLEOTIDE SEQUENCE [LARGE SCALE GENOMIC DNA]</scope>
    <source>
        <strain evidence="3">CGMCC 4.7400</strain>
    </source>
</reference>
<dbReference type="SUPFAM" id="SSF48264">
    <property type="entry name" value="Cytochrome P450"/>
    <property type="match status" value="1"/>
</dbReference>
<evidence type="ECO:0000256" key="1">
    <source>
        <dbReference type="ARBA" id="ARBA00010617"/>
    </source>
</evidence>
<dbReference type="RefSeq" id="WP_381606958.1">
    <property type="nucleotide sequence ID" value="NZ_JBHTEB010000001.1"/>
</dbReference>
<comment type="similarity">
    <text evidence="1">Belongs to the cytochrome P450 family.</text>
</comment>
<dbReference type="InterPro" id="IPR017972">
    <property type="entry name" value="Cyt_P450_CS"/>
</dbReference>
<dbReference type="PANTHER" id="PTHR46696:SF1">
    <property type="entry name" value="CYTOCHROME P450 YJIB-RELATED"/>
    <property type="match status" value="1"/>
</dbReference>
<dbReference type="InterPro" id="IPR002397">
    <property type="entry name" value="Cyt_P450_B"/>
</dbReference>
<sequence length="406" mass="44458">MPPPAGCPAHAEQYRFPMYAHEFAADPYAAYAYMRERYGSVAPVYLDPDAPATLVIGYHAAVRILHDTERFPADPRMWQQTVPAHCPILPMMEYRPNALRSAGAAHTRYRTANVDALDNVRQHVLHSTVQQAALPLINQICVTGQADLLTQYAHPLTFQVLNAILGCPPEIGQRVAAGMAAIFEGVNAEQGNAMLAQALTELVDLKRRHPGMDITTGLLMHPTHLDDLEMLHQLVTLYGAGIEPQTNLIANTLRLMLSDDRFSGDVLRGSLSVRDALDELLFVDPPLANYCVSYPPVPVEVDGVVLPAHQPVVISMAACNNDPAIASDYRAGNRSHLTWSAGPHVCPAQPLAYLIAQVAIEQILDALPEMELAVPVDRLTYRPGPFHRSLTALPVHFPPSPRLTLT</sequence>
<dbReference type="PRINTS" id="PR00359">
    <property type="entry name" value="BP450"/>
</dbReference>
<keyword evidence="3" id="KW-1185">Reference proteome</keyword>
<organism evidence="2 3">
    <name type="scientific">Streptomyces flavalbus</name>
    <dbReference type="NCBI Taxonomy" id="2665155"/>
    <lineage>
        <taxon>Bacteria</taxon>
        <taxon>Bacillati</taxon>
        <taxon>Actinomycetota</taxon>
        <taxon>Actinomycetes</taxon>
        <taxon>Kitasatosporales</taxon>
        <taxon>Streptomycetaceae</taxon>
        <taxon>Streptomyces</taxon>
    </lineage>
</organism>
<dbReference type="Proteomes" id="UP001597023">
    <property type="component" value="Unassembled WGS sequence"/>
</dbReference>
<proteinExistence type="inferred from homology"/>
<dbReference type="InterPro" id="IPR036396">
    <property type="entry name" value="Cyt_P450_sf"/>
</dbReference>
<accession>A0ABW2W6M4</accession>
<dbReference type="Gene3D" id="1.10.630.10">
    <property type="entry name" value="Cytochrome P450"/>
    <property type="match status" value="1"/>
</dbReference>
<protein>
    <submittedName>
        <fullName evidence="2">Cytochrome P450</fullName>
    </submittedName>
</protein>
<evidence type="ECO:0000313" key="3">
    <source>
        <dbReference type="Proteomes" id="UP001597023"/>
    </source>
</evidence>